<dbReference type="EMBL" id="LT629973">
    <property type="protein sequence ID" value="SEH71637.1"/>
    <property type="molecule type" value="Genomic_DNA"/>
</dbReference>
<accession>A0A1C7PIR0</accession>
<dbReference type="RefSeq" id="WP_067772393.1">
    <property type="nucleotide sequence ID" value="NZ_LIGX01000002.1"/>
</dbReference>
<dbReference type="OrthoDB" id="197832at2"/>
<dbReference type="AlphaFoldDB" id="A0A1C7PIR0"/>
<dbReference type="Proteomes" id="UP000176204">
    <property type="component" value="Chromosome I"/>
</dbReference>
<sequence length="281" mass="31677">MGLFQDQTDSLSELRRLAALVMDPVRLHEIGASQWPLAMIAYGLTTCNDTDKVEYSLGIYPHFVRYTPAPERLRCLSQLSRFIVQRKGDGWRAFLCFALADPDASLRRHAAFLIATLAPPTAAERFTGIEELCNLLSMPLPETAEPLPSRTPLLDSTLSLSDLRFLPVLRTVISQENEQTLSTWLAELDATPNALSCEWLLDCLKAHPGLHADICGTLCRIAPKAEQIVDLILPVPTWQYAKPVPQPLHGWTRPEYFQRMLHRLAPHMDGDEIDRIRNAWS</sequence>
<reference evidence="2" key="1">
    <citation type="submission" date="2016-09" db="EMBL/GenBank/DDBJ databases">
        <authorList>
            <person name="Koehorst J."/>
        </authorList>
    </citation>
    <scope>NUCLEOTIDE SEQUENCE [LARGE SCALE GENOMIC DNA]</scope>
</reference>
<name>A0A1C7PIR0_9BACT</name>
<dbReference type="KEGG" id="agl:PYTT_0187"/>
<keyword evidence="2" id="KW-1185">Reference proteome</keyword>
<evidence type="ECO:0000313" key="1">
    <source>
        <dbReference type="EMBL" id="SEH71637.1"/>
    </source>
</evidence>
<organism evidence="1 2">
    <name type="scientific">Akkermansia glycaniphila</name>
    <dbReference type="NCBI Taxonomy" id="1679444"/>
    <lineage>
        <taxon>Bacteria</taxon>
        <taxon>Pseudomonadati</taxon>
        <taxon>Verrucomicrobiota</taxon>
        <taxon>Verrucomicrobiia</taxon>
        <taxon>Verrucomicrobiales</taxon>
        <taxon>Akkermansiaceae</taxon>
        <taxon>Akkermansia</taxon>
    </lineage>
</organism>
<gene>
    <name evidence="1" type="ORF">PYTT_0187</name>
</gene>
<dbReference type="STRING" id="1679444.PYTT_0187"/>
<proteinExistence type="predicted"/>
<evidence type="ECO:0000313" key="2">
    <source>
        <dbReference type="Proteomes" id="UP000176204"/>
    </source>
</evidence>
<protein>
    <submittedName>
        <fullName evidence="1">Uncharacterized protein</fullName>
    </submittedName>
</protein>